<accession>A0AAV6TCW4</accession>
<dbReference type="Proteomes" id="UP000827092">
    <property type="component" value="Unassembled WGS sequence"/>
</dbReference>
<protein>
    <recommendedName>
        <fullName evidence="3">WAP domain-containing protein</fullName>
    </recommendedName>
</protein>
<dbReference type="AlphaFoldDB" id="A0AAV6TCW4"/>
<keyword evidence="2" id="KW-1185">Reference proteome</keyword>
<evidence type="ECO:0008006" key="3">
    <source>
        <dbReference type="Google" id="ProtNLM"/>
    </source>
</evidence>
<evidence type="ECO:0000313" key="1">
    <source>
        <dbReference type="EMBL" id="KAG8155749.1"/>
    </source>
</evidence>
<evidence type="ECO:0000313" key="2">
    <source>
        <dbReference type="Proteomes" id="UP000827092"/>
    </source>
</evidence>
<proteinExistence type="predicted"/>
<sequence>MNLRSNFKGMQLSVFFLVWNAKSSPPRRPGGTPGVDFCAPGVKDCGDLTDEGRLCATACEGDNGGCAHKCQKTPREREGSGLKRIPFSDDDGVSAFPYIYGHMGFVKGKF</sequence>
<gene>
    <name evidence="1" type="ORF">JTE90_016074</name>
</gene>
<comment type="caution">
    <text evidence="1">The sequence shown here is derived from an EMBL/GenBank/DDBJ whole genome shotgun (WGS) entry which is preliminary data.</text>
</comment>
<organism evidence="1 2">
    <name type="scientific">Oedothorax gibbosus</name>
    <dbReference type="NCBI Taxonomy" id="931172"/>
    <lineage>
        <taxon>Eukaryota</taxon>
        <taxon>Metazoa</taxon>
        <taxon>Ecdysozoa</taxon>
        <taxon>Arthropoda</taxon>
        <taxon>Chelicerata</taxon>
        <taxon>Arachnida</taxon>
        <taxon>Araneae</taxon>
        <taxon>Araneomorphae</taxon>
        <taxon>Entelegynae</taxon>
        <taxon>Araneoidea</taxon>
        <taxon>Linyphiidae</taxon>
        <taxon>Erigoninae</taxon>
        <taxon>Oedothorax</taxon>
    </lineage>
</organism>
<dbReference type="EMBL" id="JAFNEN010006735">
    <property type="protein sequence ID" value="KAG8155749.1"/>
    <property type="molecule type" value="Genomic_DNA"/>
</dbReference>
<name>A0AAV6TCW4_9ARAC</name>
<reference evidence="1 2" key="1">
    <citation type="journal article" date="2022" name="Nat. Ecol. Evol.">
        <title>A masculinizing supergene underlies an exaggerated male reproductive morph in a spider.</title>
        <authorList>
            <person name="Hendrickx F."/>
            <person name="De Corte Z."/>
            <person name="Sonet G."/>
            <person name="Van Belleghem S.M."/>
            <person name="Kostlbacher S."/>
            <person name="Vangestel C."/>
        </authorList>
    </citation>
    <scope>NUCLEOTIDE SEQUENCE [LARGE SCALE GENOMIC DNA]</scope>
    <source>
        <strain evidence="1">W744_W776</strain>
    </source>
</reference>